<dbReference type="GO" id="GO:0005737">
    <property type="term" value="C:cytoplasm"/>
    <property type="evidence" value="ECO:0007669"/>
    <property type="project" value="TreeGrafter"/>
</dbReference>
<dbReference type="Gene3D" id="3.30.559.10">
    <property type="entry name" value="Chloramphenicol acetyltransferase-like domain"/>
    <property type="match status" value="1"/>
</dbReference>
<dbReference type="InterPro" id="IPR001242">
    <property type="entry name" value="Condensation_dom"/>
</dbReference>
<dbReference type="InterPro" id="IPR000873">
    <property type="entry name" value="AMP-dep_synth/lig_dom"/>
</dbReference>
<evidence type="ECO:0000256" key="2">
    <source>
        <dbReference type="ARBA" id="ARBA00004924"/>
    </source>
</evidence>
<dbReference type="InterPro" id="IPR020845">
    <property type="entry name" value="AMP-binding_CS"/>
</dbReference>
<gene>
    <name evidence="7" type="ORF">SAMN05421779_106159</name>
</gene>
<evidence type="ECO:0000256" key="1">
    <source>
        <dbReference type="ARBA" id="ARBA00001957"/>
    </source>
</evidence>
<keyword evidence="5" id="KW-0436">Ligase</keyword>
<dbReference type="Gene3D" id="3.40.50.1820">
    <property type="entry name" value="alpha/beta hydrolase"/>
    <property type="match status" value="1"/>
</dbReference>
<evidence type="ECO:0000256" key="3">
    <source>
        <dbReference type="ARBA" id="ARBA00022450"/>
    </source>
</evidence>
<dbReference type="OrthoDB" id="9770470at2"/>
<dbReference type="GO" id="GO:0031177">
    <property type="term" value="F:phosphopantetheine binding"/>
    <property type="evidence" value="ECO:0007669"/>
    <property type="project" value="InterPro"/>
</dbReference>
<dbReference type="SUPFAM" id="SSF47336">
    <property type="entry name" value="ACP-like"/>
    <property type="match status" value="2"/>
</dbReference>
<dbReference type="SUPFAM" id="SSF56801">
    <property type="entry name" value="Acetyl-CoA synthetase-like"/>
    <property type="match status" value="1"/>
</dbReference>
<comment type="cofactor">
    <cofactor evidence="1">
        <name>pantetheine 4'-phosphate</name>
        <dbReference type="ChEBI" id="CHEBI:47942"/>
    </cofactor>
</comment>
<feature type="domain" description="Carrier" evidence="6">
    <location>
        <begin position="1056"/>
        <end position="1131"/>
    </location>
</feature>
<dbReference type="PROSITE" id="PS00455">
    <property type="entry name" value="AMP_BINDING"/>
    <property type="match status" value="1"/>
</dbReference>
<dbReference type="Gene3D" id="3.40.50.980">
    <property type="match status" value="2"/>
</dbReference>
<dbReference type="InterPro" id="IPR023213">
    <property type="entry name" value="CAT-like_dom_sf"/>
</dbReference>
<dbReference type="InterPro" id="IPR057737">
    <property type="entry name" value="Condensation_MtbB-like"/>
</dbReference>
<dbReference type="InterPro" id="IPR010071">
    <property type="entry name" value="AA_adenyl_dom"/>
</dbReference>
<dbReference type="PANTHER" id="PTHR45527">
    <property type="entry name" value="NONRIBOSOMAL PEPTIDE SYNTHETASE"/>
    <property type="match status" value="1"/>
</dbReference>
<dbReference type="PROSITE" id="PS50075">
    <property type="entry name" value="CARRIER"/>
    <property type="match status" value="1"/>
</dbReference>
<accession>A0A1N7P983</accession>
<dbReference type="InterPro" id="IPR025110">
    <property type="entry name" value="AMP-bd_C"/>
</dbReference>
<dbReference type="GO" id="GO:0016874">
    <property type="term" value="F:ligase activity"/>
    <property type="evidence" value="ECO:0007669"/>
    <property type="project" value="UniProtKB-KW"/>
</dbReference>
<dbReference type="EMBL" id="FTOA01000006">
    <property type="protein sequence ID" value="SIT07141.1"/>
    <property type="molecule type" value="Genomic_DNA"/>
</dbReference>
<dbReference type="Gene3D" id="3.30.559.30">
    <property type="entry name" value="Nonribosomal peptide synthetase, condensation domain"/>
    <property type="match status" value="1"/>
</dbReference>
<dbReference type="RefSeq" id="WP_076401470.1">
    <property type="nucleotide sequence ID" value="NZ_FTOA01000006.1"/>
</dbReference>
<dbReference type="InterPro" id="IPR036736">
    <property type="entry name" value="ACP-like_sf"/>
</dbReference>
<dbReference type="Gene3D" id="2.30.38.10">
    <property type="entry name" value="Luciferase, Domain 3"/>
    <property type="match status" value="1"/>
</dbReference>
<dbReference type="SUPFAM" id="SSF52777">
    <property type="entry name" value="CoA-dependent acyltransferases"/>
    <property type="match status" value="2"/>
</dbReference>
<dbReference type="Gene3D" id="3.30.300.30">
    <property type="match status" value="1"/>
</dbReference>
<dbReference type="InterPro" id="IPR045851">
    <property type="entry name" value="AMP-bd_C_sf"/>
</dbReference>
<dbReference type="InterPro" id="IPR009081">
    <property type="entry name" value="PP-bd_ACP"/>
</dbReference>
<evidence type="ECO:0000313" key="7">
    <source>
        <dbReference type="EMBL" id="SIT07141.1"/>
    </source>
</evidence>
<dbReference type="InterPro" id="IPR020806">
    <property type="entry name" value="PKS_PP-bd"/>
</dbReference>
<name>A0A1N7P983_9PROT</name>
<dbReference type="GO" id="GO:0044550">
    <property type="term" value="P:secondary metabolite biosynthetic process"/>
    <property type="evidence" value="ECO:0007669"/>
    <property type="project" value="TreeGrafter"/>
</dbReference>
<dbReference type="FunFam" id="3.30.559.10:FF:000023">
    <property type="entry name" value="Non-ribosomal peptide synthetase"/>
    <property type="match status" value="1"/>
</dbReference>
<keyword evidence="3" id="KW-0596">Phosphopantetheine</keyword>
<protein>
    <submittedName>
        <fullName evidence="7">Amino acid adenylation domain-containing protein</fullName>
    </submittedName>
</protein>
<sequence length="1167" mass="125746">MSEGPMSLLHADGLRAWLADRLQCSPAEIADGESLIELGLDSLSVMRVPCLLAACGVTVKVSELMAAPTLAAWYALIASRLPEAVKAGAAPQVMAQRDRFPLTDVQRAYWLGRTSLFELGGVAAHGYLELACPDLDPQALERALDATVAHHPMLRMVVGEDGMQHILPEVPPYRIACAQGLAAALATRAEMRQAVLPADRWPLFDIRLTRLEDGDWRLHVGFDVLAVDLASLDLWLRDWYRLYRQPAVVLDQPATHFSQYVARLEQRRASPEGLRARQWWEERLPTLPPCPDLPLACDPATIRAPQFERLAHVIPAEQWHSLKALAAKAQVTPSALMLTTLAEVLAQWSRSAHFTLNLTLFNRDNSGLDVSGVVGDFTSLLLVEADLRQPQPFAERAIRLQDEVWRGVDHAVISGVEVIGRLAELRHQQGRAIMPVVFTSAIGAGSYLDAVAGFGTVVDASNQTPQVWLDVQAVDHDGGVMLIWDSVAGLFPLGLLAAMLAAQVRLLDSLTETGTWEAVVPALLPAAQVEQRLRVNSTAQDLPANRLLQAPFLHQARLTPDAPALITPDRTLTYGELERASARLAAQVMQAGSAPDRLVAVVLPRGWQQVVAVLAILRAGAAYLPLEAGLPPARLAALLAQGECALALVAEGTTPELPPTIATLPVGAALLAEGPAPLVSCPASPDHLAYVIFTSGSTGVPKGVMIDHRAALNTVLDINARYGVTAADRVLSVSSLGFDLSVYDLFGVLAAGGAVVLPRPSASPEPAHWLEMLHAHRVTLWNSVPALFRLLLEQADSAAGRQAVQALRLVMTSGDWLPVALARQILAEPGERQVVSLGGATEAAIWSIAHRLHEVPADWSSIPYGLPLANQRFHVLDHALRPRPDWVAGDLYIAGAGLARGYWRDGLRTARAFLRHPHSGERLYRTGDLGRMLPSGEIEFLGRDDDQVKVNGLRIELGEIELALTQQPMIETAALTVVRSPRGDRLAAFVVTAGAVEIDVSALRQALQQVLPASWVPSSIERLAALPLTGNGKIDRAALARLADQRQTEQIVVPLPPTNRLEQQVAEVWQRLLGAPVASIEQSFFDAGGTSLQATRLAGELSALVGRTVGVVALFAHPTIAAQARFLAAEDADRAGSPSGAQERAGVRRDLRMAVFQARRERAVTGG</sequence>
<dbReference type="CDD" id="cd19535">
    <property type="entry name" value="Cyc_NRPS"/>
    <property type="match status" value="1"/>
</dbReference>
<dbReference type="STRING" id="80876.SAMN05421779_106159"/>
<dbReference type="Gene3D" id="1.10.1200.10">
    <property type="entry name" value="ACP-like"/>
    <property type="match status" value="1"/>
</dbReference>
<keyword evidence="4" id="KW-0597">Phosphoprotein</keyword>
<dbReference type="Pfam" id="PF00668">
    <property type="entry name" value="Condensation"/>
    <property type="match status" value="1"/>
</dbReference>
<dbReference type="SMART" id="SM00823">
    <property type="entry name" value="PKS_PP"/>
    <property type="match status" value="2"/>
</dbReference>
<dbReference type="Pfam" id="PF00501">
    <property type="entry name" value="AMP-binding"/>
    <property type="match status" value="1"/>
</dbReference>
<dbReference type="FunFam" id="3.40.50.12780:FF:000012">
    <property type="entry name" value="Non-ribosomal peptide synthetase"/>
    <property type="match status" value="1"/>
</dbReference>
<dbReference type="AlphaFoldDB" id="A0A1N7P983"/>
<dbReference type="Pfam" id="PF00550">
    <property type="entry name" value="PP-binding"/>
    <property type="match status" value="2"/>
</dbReference>
<dbReference type="FunFam" id="3.30.559.30:FF:000006">
    <property type="entry name" value="Yersiniabactin polyketide/non-ribosomal peptide synthetase"/>
    <property type="match status" value="1"/>
</dbReference>
<dbReference type="GO" id="GO:0043041">
    <property type="term" value="P:amino acid activation for nonribosomal peptide biosynthetic process"/>
    <property type="evidence" value="ECO:0007669"/>
    <property type="project" value="TreeGrafter"/>
</dbReference>
<dbReference type="NCBIfam" id="TIGR01733">
    <property type="entry name" value="AA-adenyl-dom"/>
    <property type="match status" value="1"/>
</dbReference>
<evidence type="ECO:0000256" key="4">
    <source>
        <dbReference type="ARBA" id="ARBA00022553"/>
    </source>
</evidence>
<evidence type="ECO:0000259" key="6">
    <source>
        <dbReference type="PROSITE" id="PS50075"/>
    </source>
</evidence>
<reference evidence="7 8" key="1">
    <citation type="submission" date="2017-01" db="EMBL/GenBank/DDBJ databases">
        <authorList>
            <person name="Mah S.A."/>
            <person name="Swanson W.J."/>
            <person name="Moy G.W."/>
            <person name="Vacquier V.D."/>
        </authorList>
    </citation>
    <scope>NUCLEOTIDE SEQUENCE [LARGE SCALE GENOMIC DNA]</scope>
    <source>
        <strain evidence="7 8">DSM 11589</strain>
    </source>
</reference>
<dbReference type="CDD" id="cd12114">
    <property type="entry name" value="A_NRPS_TlmIV_like"/>
    <property type="match status" value="1"/>
</dbReference>
<evidence type="ECO:0000313" key="8">
    <source>
        <dbReference type="Proteomes" id="UP000185678"/>
    </source>
</evidence>
<evidence type="ECO:0000256" key="5">
    <source>
        <dbReference type="ARBA" id="ARBA00022598"/>
    </source>
</evidence>
<proteinExistence type="predicted"/>
<keyword evidence="8" id="KW-1185">Reference proteome</keyword>
<dbReference type="Proteomes" id="UP000185678">
    <property type="component" value="Unassembled WGS sequence"/>
</dbReference>
<organism evidence="7 8">
    <name type="scientific">Insolitispirillum peregrinum</name>
    <dbReference type="NCBI Taxonomy" id="80876"/>
    <lineage>
        <taxon>Bacteria</taxon>
        <taxon>Pseudomonadati</taxon>
        <taxon>Pseudomonadota</taxon>
        <taxon>Alphaproteobacteria</taxon>
        <taxon>Rhodospirillales</taxon>
        <taxon>Novispirillaceae</taxon>
        <taxon>Insolitispirillum</taxon>
    </lineage>
</organism>
<dbReference type="Pfam" id="PF13193">
    <property type="entry name" value="AMP-binding_C"/>
    <property type="match status" value="1"/>
</dbReference>
<dbReference type="InterPro" id="IPR029058">
    <property type="entry name" value="AB_hydrolase_fold"/>
</dbReference>
<dbReference type="PANTHER" id="PTHR45527:SF10">
    <property type="entry name" value="PYOCHELIN SYNTHASE PCHF"/>
    <property type="match status" value="1"/>
</dbReference>
<comment type="pathway">
    <text evidence="2">Siderophore biosynthesis.</text>
</comment>